<protein>
    <recommendedName>
        <fullName evidence="3">DUF4177 domain-containing protein</fullName>
    </recommendedName>
</protein>
<evidence type="ECO:0000313" key="1">
    <source>
        <dbReference type="EMBL" id="MBA0974435.1"/>
    </source>
</evidence>
<evidence type="ECO:0000313" key="2">
    <source>
        <dbReference type="Proteomes" id="UP000571857"/>
    </source>
</evidence>
<name>A0ABD4HSV0_ENTGA</name>
<proteinExistence type="predicted"/>
<sequence length="77" mass="9377">MDYDNFYQVESFLVTRKEEKYVNELLKFGWKLISVIQYKDDYDAYGKYVLGADKNTFEKRNFQMILNEENEQDPLPF</sequence>
<dbReference type="RefSeq" id="WP_135982450.1">
    <property type="nucleotide sequence ID" value="NZ_JABXJK010000102.1"/>
</dbReference>
<comment type="caution">
    <text evidence="1">The sequence shown here is derived from an EMBL/GenBank/DDBJ whole genome shotgun (WGS) entry which is preliminary data.</text>
</comment>
<dbReference type="EMBL" id="JABXJK010000102">
    <property type="protein sequence ID" value="MBA0974435.1"/>
    <property type="molecule type" value="Genomic_DNA"/>
</dbReference>
<dbReference type="AlphaFoldDB" id="A0ABD4HSV0"/>
<evidence type="ECO:0008006" key="3">
    <source>
        <dbReference type="Google" id="ProtNLM"/>
    </source>
</evidence>
<organism evidence="1 2">
    <name type="scientific">Enterococcus gallinarum</name>
    <dbReference type="NCBI Taxonomy" id="1353"/>
    <lineage>
        <taxon>Bacteria</taxon>
        <taxon>Bacillati</taxon>
        <taxon>Bacillota</taxon>
        <taxon>Bacilli</taxon>
        <taxon>Lactobacillales</taxon>
        <taxon>Enterococcaceae</taxon>
        <taxon>Enterococcus</taxon>
    </lineage>
</organism>
<accession>A0ABD4HSV0</accession>
<reference evidence="1 2" key="1">
    <citation type="submission" date="2020-06" db="EMBL/GenBank/DDBJ databases">
        <title>Crossreactivity between MHC class I-restricted antigens from cancer cells and an enterococcal bacteriophage.</title>
        <authorList>
            <person name="Fluckiger A."/>
            <person name="Daillere R."/>
            <person name="Sassi M."/>
            <person name="Cattoir V."/>
            <person name="Kroemer G."/>
            <person name="Zitvogel L."/>
        </authorList>
    </citation>
    <scope>NUCLEOTIDE SEQUENCE [LARGE SCALE GENOMIC DNA]</scope>
    <source>
        <strain evidence="1 2">EG4</strain>
    </source>
</reference>
<dbReference type="Proteomes" id="UP000571857">
    <property type="component" value="Unassembled WGS sequence"/>
</dbReference>
<gene>
    <name evidence="1" type="ORF">HWH42_17860</name>
</gene>